<sequence length="262" mass="29894">MPWRMEQALNVLPPSKHRHTDVKTTLARRGLALTRGATSIPWRGSHQALPPSKSKTFAKLFENSQRMFGDPDTKLACMYDRMVLAGRGTPVDKELLKAPTCCRYHWLQYQAGKRRLIGAVLPYEDPFLPPTPASKALQNLRKPDQLSRRVWHDLNTNARVQATIATVNVRWHSLRHDPGYDEASLYDALRPHGHIDSIHRTSQLSARVTFSELQAACRAVAAHSLGRPENPLLCLWYHKSMKNKGFYVRRRHLHVSLDPFAT</sequence>
<dbReference type="Gene3D" id="3.30.70.330">
    <property type="match status" value="1"/>
</dbReference>
<organism evidence="1 2">
    <name type="scientific">Patiria miniata</name>
    <name type="common">Bat star</name>
    <name type="synonym">Asterina miniata</name>
    <dbReference type="NCBI Taxonomy" id="46514"/>
    <lineage>
        <taxon>Eukaryota</taxon>
        <taxon>Metazoa</taxon>
        <taxon>Echinodermata</taxon>
        <taxon>Eleutherozoa</taxon>
        <taxon>Asterozoa</taxon>
        <taxon>Asteroidea</taxon>
        <taxon>Valvatacea</taxon>
        <taxon>Valvatida</taxon>
        <taxon>Asterinidae</taxon>
        <taxon>Patiria</taxon>
    </lineage>
</organism>
<dbReference type="PANTHER" id="PTHR35968">
    <property type="entry name" value="CHROMOSOME 6 C6ORF201 HOMOLOG"/>
    <property type="match status" value="1"/>
</dbReference>
<dbReference type="AlphaFoldDB" id="A0A914B0Z4"/>
<dbReference type="Pfam" id="PF15023">
    <property type="entry name" value="DUF4523"/>
    <property type="match status" value="1"/>
</dbReference>
<evidence type="ECO:0000313" key="1">
    <source>
        <dbReference type="EnsemblMetazoa" id="XP_038069583.1"/>
    </source>
</evidence>
<name>A0A914B0Z4_PATMI</name>
<dbReference type="OrthoDB" id="10066456at2759"/>
<protein>
    <submittedName>
        <fullName evidence="1">Uncharacterized protein</fullName>
    </submittedName>
</protein>
<dbReference type="Proteomes" id="UP000887568">
    <property type="component" value="Unplaced"/>
</dbReference>
<proteinExistence type="predicted"/>
<dbReference type="GeneID" id="119738721"/>
<dbReference type="InterPro" id="IPR012677">
    <property type="entry name" value="Nucleotide-bd_a/b_plait_sf"/>
</dbReference>
<dbReference type="RefSeq" id="XP_038069583.1">
    <property type="nucleotide sequence ID" value="XM_038213655.1"/>
</dbReference>
<dbReference type="InterPro" id="IPR027827">
    <property type="entry name" value="Tex56"/>
</dbReference>
<reference evidence="1" key="1">
    <citation type="submission" date="2022-11" db="UniProtKB">
        <authorList>
            <consortium name="EnsemblMetazoa"/>
        </authorList>
    </citation>
    <scope>IDENTIFICATION</scope>
</reference>
<accession>A0A914B0Z4</accession>
<dbReference type="PANTHER" id="PTHR35968:SF1">
    <property type="entry name" value="TESTIS EXPRESSED PROTEIN 56"/>
    <property type="match status" value="1"/>
</dbReference>
<dbReference type="EnsemblMetazoa" id="XM_038213655.1">
    <property type="protein sequence ID" value="XP_038069583.1"/>
    <property type="gene ID" value="LOC119738721"/>
</dbReference>
<evidence type="ECO:0000313" key="2">
    <source>
        <dbReference type="Proteomes" id="UP000887568"/>
    </source>
</evidence>
<keyword evidence="2" id="KW-1185">Reference proteome</keyword>
<dbReference type="OMA" id="LLCLWYH"/>